<dbReference type="Gene3D" id="3.50.50.60">
    <property type="entry name" value="FAD/NAD(P)-binding domain"/>
    <property type="match status" value="3"/>
</dbReference>
<keyword evidence="3" id="KW-0153">Cholesterol metabolism</keyword>
<evidence type="ECO:0000256" key="13">
    <source>
        <dbReference type="ARBA" id="ARBA00049723"/>
    </source>
</evidence>
<evidence type="ECO:0000256" key="14">
    <source>
        <dbReference type="ARBA" id="ARBA00049744"/>
    </source>
</evidence>
<evidence type="ECO:0000256" key="7">
    <source>
        <dbReference type="ARBA" id="ARBA00023098"/>
    </source>
</evidence>
<proteinExistence type="inferred from homology"/>
<name>A0ABP8CZX0_9ACTN</name>
<evidence type="ECO:0000256" key="12">
    <source>
        <dbReference type="ARBA" id="ARBA00049645"/>
    </source>
</evidence>
<dbReference type="EMBL" id="BAABAT010000002">
    <property type="protein sequence ID" value="GAA4245469.1"/>
    <property type="molecule type" value="Genomic_DNA"/>
</dbReference>
<dbReference type="InterPro" id="IPR003953">
    <property type="entry name" value="FAD-dep_OxRdtase_2_FAD-bd"/>
</dbReference>
<keyword evidence="21" id="KW-1185">Reference proteome</keyword>
<comment type="caution">
    <text evidence="20">The sequence shown here is derived from an EMBL/GenBank/DDBJ whole genome shotgun (WGS) entry which is preliminary data.</text>
</comment>
<evidence type="ECO:0000256" key="5">
    <source>
        <dbReference type="ARBA" id="ARBA00022827"/>
    </source>
</evidence>
<comment type="pathway">
    <text evidence="12">Steroid metabolism; cholesterol degradation.</text>
</comment>
<evidence type="ECO:0000256" key="2">
    <source>
        <dbReference type="ARBA" id="ARBA00010790"/>
    </source>
</evidence>
<dbReference type="RefSeq" id="WP_345122258.1">
    <property type="nucleotide sequence ID" value="NZ_BAABAT010000002.1"/>
</dbReference>
<dbReference type="SUPFAM" id="SSF51905">
    <property type="entry name" value="FAD/NAD(P)-binding domain"/>
    <property type="match status" value="1"/>
</dbReference>
<evidence type="ECO:0000256" key="6">
    <source>
        <dbReference type="ARBA" id="ARBA00023002"/>
    </source>
</evidence>
<evidence type="ECO:0000256" key="8">
    <source>
        <dbReference type="ARBA" id="ARBA00023166"/>
    </source>
</evidence>
<keyword evidence="6" id="KW-0560">Oxidoreductase</keyword>
<dbReference type="EC" id="1.1.3.6" evidence="13"/>
<dbReference type="PANTHER" id="PTHR47470">
    <property type="entry name" value="CHOLESTEROL OXIDASE"/>
    <property type="match status" value="1"/>
</dbReference>
<accession>A0ABP8CZX0</accession>
<dbReference type="InterPro" id="IPR036188">
    <property type="entry name" value="FAD/NAD-bd_sf"/>
</dbReference>
<evidence type="ECO:0000256" key="1">
    <source>
        <dbReference type="ARBA" id="ARBA00001974"/>
    </source>
</evidence>
<evidence type="ECO:0000256" key="11">
    <source>
        <dbReference type="ARBA" id="ARBA00038856"/>
    </source>
</evidence>
<gene>
    <name evidence="20" type="ORF">GCM10022255_012970</name>
</gene>
<evidence type="ECO:0000259" key="18">
    <source>
        <dbReference type="Pfam" id="PF00890"/>
    </source>
</evidence>
<dbReference type="InterPro" id="IPR000172">
    <property type="entry name" value="GMC_OxRdtase_N"/>
</dbReference>
<feature type="domain" description="Glucose-methanol-choline oxidoreductase C-terminal" evidence="19">
    <location>
        <begin position="461"/>
        <end position="515"/>
    </location>
</feature>
<evidence type="ECO:0000256" key="4">
    <source>
        <dbReference type="ARBA" id="ARBA00022630"/>
    </source>
</evidence>
<comment type="similarity">
    <text evidence="2">Belongs to the GMC oxidoreductase family.</text>
</comment>
<dbReference type="PRINTS" id="PR00411">
    <property type="entry name" value="PNDRDTASEI"/>
</dbReference>
<evidence type="ECO:0000256" key="10">
    <source>
        <dbReference type="ARBA" id="ARBA00023235"/>
    </source>
</evidence>
<dbReference type="Proteomes" id="UP001500620">
    <property type="component" value="Unassembled WGS sequence"/>
</dbReference>
<reference evidence="21" key="1">
    <citation type="journal article" date="2019" name="Int. J. Syst. Evol. Microbiol.">
        <title>The Global Catalogue of Microorganisms (GCM) 10K type strain sequencing project: providing services to taxonomists for standard genome sequencing and annotation.</title>
        <authorList>
            <consortium name="The Broad Institute Genomics Platform"/>
            <consortium name="The Broad Institute Genome Sequencing Center for Infectious Disease"/>
            <person name="Wu L."/>
            <person name="Ma J."/>
        </authorList>
    </citation>
    <scope>NUCLEOTIDE SEQUENCE [LARGE SCALE GENOMIC DNA]</scope>
    <source>
        <strain evidence="21">JCM 17441</strain>
    </source>
</reference>
<dbReference type="InterPro" id="IPR052542">
    <property type="entry name" value="Cholesterol_Oxidase"/>
</dbReference>
<evidence type="ECO:0000259" key="17">
    <source>
        <dbReference type="Pfam" id="PF00732"/>
    </source>
</evidence>
<keyword evidence="8" id="KW-1207">Sterol metabolism</keyword>
<evidence type="ECO:0000313" key="21">
    <source>
        <dbReference type="Proteomes" id="UP001500620"/>
    </source>
</evidence>
<keyword evidence="7" id="KW-0443">Lipid metabolism</keyword>
<keyword evidence="4" id="KW-0285">Flavoprotein</keyword>
<evidence type="ECO:0000256" key="16">
    <source>
        <dbReference type="SAM" id="MobiDB-lite"/>
    </source>
</evidence>
<evidence type="ECO:0000256" key="3">
    <source>
        <dbReference type="ARBA" id="ARBA00022548"/>
    </source>
</evidence>
<feature type="domain" description="FAD-dependent oxidoreductase 2 FAD-binding" evidence="18">
    <location>
        <begin position="9"/>
        <end position="41"/>
    </location>
</feature>
<dbReference type="EC" id="5.3.3.1" evidence="11"/>
<evidence type="ECO:0000256" key="15">
    <source>
        <dbReference type="ARBA" id="ARBA00049778"/>
    </source>
</evidence>
<evidence type="ECO:0000259" key="19">
    <source>
        <dbReference type="Pfam" id="PF05199"/>
    </source>
</evidence>
<dbReference type="Pfam" id="PF05199">
    <property type="entry name" value="GMC_oxred_C"/>
    <property type="match status" value="1"/>
</dbReference>
<feature type="domain" description="Glucose-methanol-choline oxidoreductase N-terminal" evidence="17">
    <location>
        <begin position="189"/>
        <end position="277"/>
    </location>
</feature>
<protein>
    <recommendedName>
        <fullName evidence="14">Cholesterol oxidase</fullName>
        <ecNumber evidence="13">1.1.3.6</ecNumber>
        <ecNumber evidence="11">5.3.3.1</ecNumber>
    </recommendedName>
    <alternativeName>
        <fullName evidence="15">Cholesterol isomerase</fullName>
    </alternativeName>
</protein>
<dbReference type="Pfam" id="PF00732">
    <property type="entry name" value="GMC_oxred_N"/>
    <property type="match status" value="1"/>
</dbReference>
<evidence type="ECO:0000313" key="20">
    <source>
        <dbReference type="EMBL" id="GAA4245469.1"/>
    </source>
</evidence>
<comment type="cofactor">
    <cofactor evidence="1">
        <name>FAD</name>
        <dbReference type="ChEBI" id="CHEBI:57692"/>
    </cofactor>
</comment>
<dbReference type="PANTHER" id="PTHR47470:SF1">
    <property type="entry name" value="FAD-DEPENDENT OXIDOREDUCTASE 2 FAD BINDING DOMAIN-CONTAINING PROTEIN"/>
    <property type="match status" value="1"/>
</dbReference>
<dbReference type="Pfam" id="PF00890">
    <property type="entry name" value="FAD_binding_2"/>
    <property type="match status" value="1"/>
</dbReference>
<feature type="region of interest" description="Disordered" evidence="16">
    <location>
        <begin position="522"/>
        <end position="559"/>
    </location>
</feature>
<evidence type="ECO:0000256" key="9">
    <source>
        <dbReference type="ARBA" id="ARBA00023221"/>
    </source>
</evidence>
<organism evidence="20 21">
    <name type="scientific">Dactylosporangium darangshiense</name>
    <dbReference type="NCBI Taxonomy" id="579108"/>
    <lineage>
        <taxon>Bacteria</taxon>
        <taxon>Bacillati</taxon>
        <taxon>Actinomycetota</taxon>
        <taxon>Actinomycetes</taxon>
        <taxon>Micromonosporales</taxon>
        <taxon>Micromonosporaceae</taxon>
        <taxon>Dactylosporangium</taxon>
    </lineage>
</organism>
<keyword evidence="5" id="KW-0274">FAD</keyword>
<sequence length="559" mass="60020">MPTAEVDYDVIIIGSGFGGSVCALRLAEKGYRVGVLEAGRRFADEDFARTSWRLRDYLFAPAAGCYGILRMTLLPDVLVLSGAGVGGGSLGYANTLYRPPDVFFDDPQWAGITDWKDELGPHYDRAGRMLGVAENPRTTAADDVLRAVAEDLGVGHTYRRTPVGVLFGERPGEPVPDPYFGGAGPQRTTCTFCGSCMTGCRVGAKNTTVKNYLYLAERAGAEVHPLTTVVRVTPRAGGGYTVRTVRTGGKVRRRPRTFTATEVVLAAGAVGTQRLLHHMRRSGDLPHLSARLGELSRTNSESILGPRARARDADFSQGVAITSSIHPDADTHIEPVRYGPGSNLLGLMGAVLVGDTGRTPRWLAAIGRTLASWRDWPRLFWVRRWSQQTIVLLAMQPKDNSITVGPRRGPLGGRRLTSRPGVGEPNPVYLPVAHDVARRVAEKIDGVPLGSVTELAGRPVTGHFIGGAAIGADAGRGVIDPYHRVYGHPGLHVIDGAAVTANLGVNPSLTICAMAERAVALWPNRGGPDPRPPLGEPYKRCDPVAAQRPAVPMEHDERD</sequence>
<dbReference type="InterPro" id="IPR007867">
    <property type="entry name" value="GMC_OxRtase_C"/>
</dbReference>
<keyword evidence="9" id="KW-0753">Steroid metabolism</keyword>
<keyword evidence="10" id="KW-0413">Isomerase</keyword>